<dbReference type="PANTHER" id="PTHR42760">
    <property type="entry name" value="SHORT-CHAIN DEHYDROGENASES/REDUCTASES FAMILY MEMBER"/>
    <property type="match status" value="1"/>
</dbReference>
<dbReference type="PRINTS" id="PR00080">
    <property type="entry name" value="SDRFAMILY"/>
</dbReference>
<accession>A0ABR3PD06</accession>
<dbReference type="Proteomes" id="UP001562354">
    <property type="component" value="Unassembled WGS sequence"/>
</dbReference>
<name>A0ABR3PD06_9PEZI</name>
<dbReference type="SUPFAM" id="SSF51735">
    <property type="entry name" value="NAD(P)-binding Rossmann-fold domains"/>
    <property type="match status" value="1"/>
</dbReference>
<dbReference type="EMBL" id="JBFMKM010000009">
    <property type="protein sequence ID" value="KAL1304037.1"/>
    <property type="molecule type" value="Genomic_DNA"/>
</dbReference>
<evidence type="ECO:0000256" key="2">
    <source>
        <dbReference type="ARBA" id="ARBA00022857"/>
    </source>
</evidence>
<comment type="similarity">
    <text evidence="1 4">Belongs to the short-chain dehydrogenases/reductases (SDR) family.</text>
</comment>
<keyword evidence="3" id="KW-0560">Oxidoreductase</keyword>
<dbReference type="PANTHER" id="PTHR42760:SF133">
    <property type="entry name" value="3-OXOACYL-[ACYL-CARRIER-PROTEIN] REDUCTASE"/>
    <property type="match status" value="1"/>
</dbReference>
<dbReference type="RefSeq" id="XP_069200312.1">
    <property type="nucleotide sequence ID" value="XM_069344553.1"/>
</dbReference>
<reference evidence="5 6" key="1">
    <citation type="submission" date="2024-07" db="EMBL/GenBank/DDBJ databases">
        <title>Draft sequence of the Neodothiora populina.</title>
        <authorList>
            <person name="Drown D.D."/>
            <person name="Schuette U.S."/>
            <person name="Buechlein A.B."/>
            <person name="Rusch D.R."/>
            <person name="Winton L.W."/>
            <person name="Adams G.A."/>
        </authorList>
    </citation>
    <scope>NUCLEOTIDE SEQUENCE [LARGE SCALE GENOMIC DNA]</scope>
    <source>
        <strain evidence="5 6">CPC 39397</strain>
    </source>
</reference>
<comment type="caution">
    <text evidence="5">The sequence shown here is derived from an EMBL/GenBank/DDBJ whole genome shotgun (WGS) entry which is preliminary data.</text>
</comment>
<evidence type="ECO:0000256" key="1">
    <source>
        <dbReference type="ARBA" id="ARBA00006484"/>
    </source>
</evidence>
<dbReference type="InterPro" id="IPR020904">
    <property type="entry name" value="Sc_DH/Rdtase_CS"/>
</dbReference>
<evidence type="ECO:0000256" key="4">
    <source>
        <dbReference type="RuleBase" id="RU000363"/>
    </source>
</evidence>
<dbReference type="PRINTS" id="PR00081">
    <property type="entry name" value="GDHRDH"/>
</dbReference>
<dbReference type="Gene3D" id="3.40.50.720">
    <property type="entry name" value="NAD(P)-binding Rossmann-like Domain"/>
    <property type="match status" value="1"/>
</dbReference>
<evidence type="ECO:0008006" key="7">
    <source>
        <dbReference type="Google" id="ProtNLM"/>
    </source>
</evidence>
<dbReference type="InterPro" id="IPR036291">
    <property type="entry name" value="NAD(P)-bd_dom_sf"/>
</dbReference>
<dbReference type="InterPro" id="IPR002347">
    <property type="entry name" value="SDR_fam"/>
</dbReference>
<keyword evidence="2" id="KW-0521">NADP</keyword>
<protein>
    <recommendedName>
        <fullName evidence="7">3-oxoacyl-acyl carrier protein reductase</fullName>
    </recommendedName>
</protein>
<dbReference type="GeneID" id="95974177"/>
<evidence type="ECO:0000313" key="6">
    <source>
        <dbReference type="Proteomes" id="UP001562354"/>
    </source>
</evidence>
<dbReference type="Pfam" id="PF00106">
    <property type="entry name" value="adh_short"/>
    <property type="match status" value="1"/>
</dbReference>
<evidence type="ECO:0000256" key="3">
    <source>
        <dbReference type="ARBA" id="ARBA00023002"/>
    </source>
</evidence>
<proteinExistence type="inferred from homology"/>
<gene>
    <name evidence="5" type="ORF">AAFC00_000474</name>
</gene>
<dbReference type="PROSITE" id="PS00061">
    <property type="entry name" value="ADH_SHORT"/>
    <property type="match status" value="1"/>
</dbReference>
<organism evidence="5 6">
    <name type="scientific">Neodothiora populina</name>
    <dbReference type="NCBI Taxonomy" id="2781224"/>
    <lineage>
        <taxon>Eukaryota</taxon>
        <taxon>Fungi</taxon>
        <taxon>Dikarya</taxon>
        <taxon>Ascomycota</taxon>
        <taxon>Pezizomycotina</taxon>
        <taxon>Dothideomycetes</taxon>
        <taxon>Dothideomycetidae</taxon>
        <taxon>Dothideales</taxon>
        <taxon>Dothioraceae</taxon>
        <taxon>Neodothiora</taxon>
    </lineage>
</organism>
<evidence type="ECO:0000313" key="5">
    <source>
        <dbReference type="EMBL" id="KAL1304037.1"/>
    </source>
</evidence>
<sequence>MATRLSTPLRHQFYRNAARPSPSFYYMIQHGQQQQQQNRALSTASSLTRPPLGGTTSIITGASRGIGAAIATAFASKGSNCILIGRDQTALNRTLEACNNTSNQSSGDGSSSATSQQRHIVEMGDISSREFWTSLNLKDLISQSSSSTNGETQSGPLILVNSAGVTHSSLLLRTSASQIESVIQTNLMGTLWASQIVGKQMLRFRGNSNSNEAQTQPGAVSTKGVIINVASLLATHGGAGSAAYAASKAGVLGLTRSLAAELGAAGIRVNAVLPGYIESDMTKAMAPKARGEALSRIPAGRFGSVDEIAEAAVFLASNAYANNCVITLDGGLSAV</sequence>
<keyword evidence="6" id="KW-1185">Reference proteome</keyword>